<organism evidence="7 8">
    <name type="scientific">Candidatus Berkelbacteria bacterium RBG_13_40_8</name>
    <dbReference type="NCBI Taxonomy" id="1797467"/>
    <lineage>
        <taxon>Bacteria</taxon>
        <taxon>Candidatus Berkelbacteria</taxon>
    </lineage>
</organism>
<dbReference type="GO" id="GO:0003677">
    <property type="term" value="F:DNA binding"/>
    <property type="evidence" value="ECO:0007669"/>
    <property type="project" value="InterPro"/>
</dbReference>
<comment type="similarity">
    <text evidence="1 5">Belongs to the DNA glycosylase MPG family.</text>
</comment>
<dbReference type="GO" id="GO:0006284">
    <property type="term" value="P:base-excision repair"/>
    <property type="evidence" value="ECO:0007669"/>
    <property type="project" value="InterPro"/>
</dbReference>
<name>A0A1F5DQ31_9BACT</name>
<evidence type="ECO:0000256" key="5">
    <source>
        <dbReference type="HAMAP-Rule" id="MF_00527"/>
    </source>
</evidence>
<proteinExistence type="inferred from homology"/>
<keyword evidence="2 5" id="KW-0227">DNA damage</keyword>
<keyword evidence="4 5" id="KW-0234">DNA repair</keyword>
<dbReference type="CDD" id="cd00540">
    <property type="entry name" value="AAG"/>
    <property type="match status" value="1"/>
</dbReference>
<dbReference type="PANTHER" id="PTHR10429">
    <property type="entry name" value="DNA-3-METHYLADENINE GLYCOSYLASE"/>
    <property type="match status" value="1"/>
</dbReference>
<dbReference type="InterPro" id="IPR011034">
    <property type="entry name" value="Formyl_transferase-like_C_sf"/>
</dbReference>
<evidence type="ECO:0000313" key="7">
    <source>
        <dbReference type="EMBL" id="OGD57150.1"/>
    </source>
</evidence>
<keyword evidence="6" id="KW-1133">Transmembrane helix</keyword>
<dbReference type="EC" id="3.2.2.-" evidence="5"/>
<evidence type="ECO:0000256" key="4">
    <source>
        <dbReference type="ARBA" id="ARBA00023204"/>
    </source>
</evidence>
<accession>A0A1F5DQ31</accession>
<gene>
    <name evidence="7" type="ORF">A2V71_01815</name>
</gene>
<comment type="caution">
    <text evidence="7">The sequence shown here is derived from an EMBL/GenBank/DDBJ whole genome shotgun (WGS) entry which is preliminary data.</text>
</comment>
<keyword evidence="6" id="KW-0472">Membrane</keyword>
<protein>
    <recommendedName>
        <fullName evidence="5">Putative 3-methyladenine DNA glycosylase</fullName>
        <ecNumber evidence="5">3.2.2.-</ecNumber>
    </recommendedName>
</protein>
<dbReference type="HAMAP" id="MF_00527">
    <property type="entry name" value="3MGH"/>
    <property type="match status" value="1"/>
</dbReference>
<feature type="transmembrane region" description="Helical" evidence="6">
    <location>
        <begin position="71"/>
        <end position="88"/>
    </location>
</feature>
<keyword evidence="6" id="KW-0812">Transmembrane</keyword>
<dbReference type="Gene3D" id="3.10.300.10">
    <property type="entry name" value="Methylpurine-DNA glycosylase (MPG)"/>
    <property type="match status" value="2"/>
</dbReference>
<evidence type="ECO:0000313" key="8">
    <source>
        <dbReference type="Proteomes" id="UP000178764"/>
    </source>
</evidence>
<dbReference type="Pfam" id="PF02245">
    <property type="entry name" value="Pur_DNA_glyco"/>
    <property type="match status" value="2"/>
</dbReference>
<evidence type="ECO:0000256" key="3">
    <source>
        <dbReference type="ARBA" id="ARBA00022801"/>
    </source>
</evidence>
<keyword evidence="3 5" id="KW-0378">Hydrolase</keyword>
<dbReference type="Proteomes" id="UP000178764">
    <property type="component" value="Unassembled WGS sequence"/>
</dbReference>
<dbReference type="AlphaFoldDB" id="A0A1F5DQ31"/>
<evidence type="ECO:0000256" key="2">
    <source>
        <dbReference type="ARBA" id="ARBA00022763"/>
    </source>
</evidence>
<evidence type="ECO:0000256" key="1">
    <source>
        <dbReference type="ARBA" id="ARBA00009232"/>
    </source>
</evidence>
<dbReference type="SUPFAM" id="SSF50486">
    <property type="entry name" value="FMT C-terminal domain-like"/>
    <property type="match status" value="1"/>
</dbReference>
<dbReference type="PANTHER" id="PTHR10429:SF0">
    <property type="entry name" value="DNA-3-METHYLADENINE GLYCOSYLASE"/>
    <property type="match status" value="1"/>
</dbReference>
<dbReference type="InterPro" id="IPR003180">
    <property type="entry name" value="MPG"/>
</dbReference>
<dbReference type="EMBL" id="MEZT01000005">
    <property type="protein sequence ID" value="OGD57150.1"/>
    <property type="molecule type" value="Genomic_DNA"/>
</dbReference>
<sequence>MKLKRNFYLRPTVKVAKDLIGKFLVRNCRGPSTGLRAGKIYQAMITETEAYHGFSDKACHGHKSRTKRNEVMFLHGGFAYVYIIYGIYHCLNLTTGDKDVPSAVLIRGLDFPNADGPGKLCKAFKITKENCNGLDVTGDTLYVEDRGIKPKIEATKRIGIDYAEECRDWLWRFKKI</sequence>
<dbReference type="InterPro" id="IPR036995">
    <property type="entry name" value="MPG_sf"/>
</dbReference>
<dbReference type="GO" id="GO:0003905">
    <property type="term" value="F:alkylbase DNA N-glycosylase activity"/>
    <property type="evidence" value="ECO:0007669"/>
    <property type="project" value="InterPro"/>
</dbReference>
<reference evidence="7 8" key="1">
    <citation type="journal article" date="2016" name="Nat. Commun.">
        <title>Thousands of microbial genomes shed light on interconnected biogeochemical processes in an aquifer system.</title>
        <authorList>
            <person name="Anantharaman K."/>
            <person name="Brown C.T."/>
            <person name="Hug L.A."/>
            <person name="Sharon I."/>
            <person name="Castelle C.J."/>
            <person name="Probst A.J."/>
            <person name="Thomas B.C."/>
            <person name="Singh A."/>
            <person name="Wilkins M.J."/>
            <person name="Karaoz U."/>
            <person name="Brodie E.L."/>
            <person name="Williams K.H."/>
            <person name="Hubbard S.S."/>
            <person name="Banfield J.F."/>
        </authorList>
    </citation>
    <scope>NUCLEOTIDE SEQUENCE [LARGE SCALE GENOMIC DNA]</scope>
</reference>
<evidence type="ECO:0000256" key="6">
    <source>
        <dbReference type="SAM" id="Phobius"/>
    </source>
</evidence>